<dbReference type="Proteomes" id="UP001231189">
    <property type="component" value="Unassembled WGS sequence"/>
</dbReference>
<feature type="signal peptide" evidence="1">
    <location>
        <begin position="1"/>
        <end position="30"/>
    </location>
</feature>
<comment type="caution">
    <text evidence="2">The sequence shown here is derived from an EMBL/GenBank/DDBJ whole genome shotgun (WGS) entry which is preliminary data.</text>
</comment>
<evidence type="ECO:0000256" key="1">
    <source>
        <dbReference type="SAM" id="SignalP"/>
    </source>
</evidence>
<organism evidence="2 3">
    <name type="scientific">Lolium multiflorum</name>
    <name type="common">Italian ryegrass</name>
    <name type="synonym">Lolium perenne subsp. multiflorum</name>
    <dbReference type="NCBI Taxonomy" id="4521"/>
    <lineage>
        <taxon>Eukaryota</taxon>
        <taxon>Viridiplantae</taxon>
        <taxon>Streptophyta</taxon>
        <taxon>Embryophyta</taxon>
        <taxon>Tracheophyta</taxon>
        <taxon>Spermatophyta</taxon>
        <taxon>Magnoliopsida</taxon>
        <taxon>Liliopsida</taxon>
        <taxon>Poales</taxon>
        <taxon>Poaceae</taxon>
        <taxon>BOP clade</taxon>
        <taxon>Pooideae</taxon>
        <taxon>Poodae</taxon>
        <taxon>Poeae</taxon>
        <taxon>Poeae Chloroplast Group 2 (Poeae type)</taxon>
        <taxon>Loliodinae</taxon>
        <taxon>Loliinae</taxon>
        <taxon>Lolium</taxon>
    </lineage>
</organism>
<dbReference type="AlphaFoldDB" id="A0AAD8SGQ8"/>
<reference evidence="2" key="1">
    <citation type="submission" date="2023-07" db="EMBL/GenBank/DDBJ databases">
        <title>A chromosome-level genome assembly of Lolium multiflorum.</title>
        <authorList>
            <person name="Chen Y."/>
            <person name="Copetti D."/>
            <person name="Kolliker R."/>
            <person name="Studer B."/>
        </authorList>
    </citation>
    <scope>NUCLEOTIDE SEQUENCE</scope>
    <source>
        <strain evidence="2">02402/16</strain>
        <tissue evidence="2">Leaf</tissue>
    </source>
</reference>
<dbReference type="InterPro" id="IPR029058">
    <property type="entry name" value="AB_hydrolase_fold"/>
</dbReference>
<dbReference type="PANTHER" id="PTHR11440">
    <property type="entry name" value="LECITHIN-CHOLESTEROL ACYLTRANSFERASE-RELATED"/>
    <property type="match status" value="1"/>
</dbReference>
<evidence type="ECO:0000313" key="3">
    <source>
        <dbReference type="Proteomes" id="UP001231189"/>
    </source>
</evidence>
<dbReference type="InterPro" id="IPR003386">
    <property type="entry name" value="LACT/PDAT_acylTrfase"/>
</dbReference>
<keyword evidence="1" id="KW-0732">Signal</keyword>
<proteinExistence type="predicted"/>
<keyword evidence="3" id="KW-1185">Reference proteome</keyword>
<accession>A0AAD8SGQ8</accession>
<dbReference type="GO" id="GO:0006629">
    <property type="term" value="P:lipid metabolic process"/>
    <property type="evidence" value="ECO:0007669"/>
    <property type="project" value="InterPro"/>
</dbReference>
<dbReference type="EMBL" id="JAUUTY010000004">
    <property type="protein sequence ID" value="KAK1651832.1"/>
    <property type="molecule type" value="Genomic_DNA"/>
</dbReference>
<dbReference type="SUPFAM" id="SSF53474">
    <property type="entry name" value="alpha/beta-Hydrolases"/>
    <property type="match status" value="1"/>
</dbReference>
<name>A0AAD8SGQ8_LOLMU</name>
<gene>
    <name evidence="2" type="ORF">QYE76_069637</name>
</gene>
<dbReference type="Pfam" id="PF02450">
    <property type="entry name" value="LCAT"/>
    <property type="match status" value="1"/>
</dbReference>
<evidence type="ECO:0000313" key="2">
    <source>
        <dbReference type="EMBL" id="KAK1651832.1"/>
    </source>
</evidence>
<sequence length="448" mass="48961">MPLSQNITHMDLSRLVAVAVLLVALRPLLCHSAGNAKSLHPVLLVPGYAANQLEAQLTSAYEPPTPFCGARKGKGWFRLWPINHTAMDDPHQATCFTDQMSVVYDAVADDYGNAAGVVTRVPFFASTRGLIGWDPLVRQLEAVGYRDGESLFGAPYDFRYSVAPRGHPSAEGARYFAALARLIERASSLNEGRPVVVVPHSFGCALAYQFLLGRPLAWRRRYVKRVIFVAAALGGFVEGMDILAAGMDLGLPNLARPSRIRLGRSQQSALWRLPTPMVFGDRPLVVANNRTYTAYNIVDFLNAIGFPEGVRPYVTRVLPMWEALPAPMVPVTSIIGVGVSTPETFVYGEDGFVGGPEVVYGDGDGDINMVSLEAIEKEWSGVEGQVLKVLRLPGVHHSDFFTVGFALKKVVDEILNASRTAKLCPKIDEVQTDMQVTVGEKRLRVQVL</sequence>
<protein>
    <recommendedName>
        <fullName evidence="4">Lecithin-cholesterol acyltransferase-like 1</fullName>
    </recommendedName>
</protein>
<dbReference type="Gene3D" id="3.40.50.1820">
    <property type="entry name" value="alpha/beta hydrolase"/>
    <property type="match status" value="1"/>
</dbReference>
<evidence type="ECO:0008006" key="4">
    <source>
        <dbReference type="Google" id="ProtNLM"/>
    </source>
</evidence>
<dbReference type="GO" id="GO:0008374">
    <property type="term" value="F:O-acyltransferase activity"/>
    <property type="evidence" value="ECO:0007669"/>
    <property type="project" value="InterPro"/>
</dbReference>
<feature type="chain" id="PRO_5042049441" description="Lecithin-cholesterol acyltransferase-like 1" evidence="1">
    <location>
        <begin position="31"/>
        <end position="448"/>
    </location>
</feature>